<evidence type="ECO:0000256" key="6">
    <source>
        <dbReference type="ARBA" id="ARBA00022692"/>
    </source>
</evidence>
<protein>
    <recommendedName>
        <fullName evidence="11">T2SS protein K first SAM-like domain-containing protein</fullName>
    </recommendedName>
</protein>
<accession>X0ZG03</accession>
<dbReference type="Gene3D" id="1.10.40.60">
    <property type="entry name" value="EpsJ-like"/>
    <property type="match status" value="1"/>
</dbReference>
<evidence type="ECO:0000259" key="11">
    <source>
        <dbReference type="Pfam" id="PF21687"/>
    </source>
</evidence>
<reference evidence="12" key="1">
    <citation type="journal article" date="2014" name="Front. Microbiol.">
        <title>High frequency of phylogenetically diverse reductive dehalogenase-homologous genes in deep subseafloor sedimentary metagenomes.</title>
        <authorList>
            <person name="Kawai M."/>
            <person name="Futagami T."/>
            <person name="Toyoda A."/>
            <person name="Takaki Y."/>
            <person name="Nishi S."/>
            <person name="Hori S."/>
            <person name="Arai W."/>
            <person name="Tsubouchi T."/>
            <person name="Morono Y."/>
            <person name="Uchiyama I."/>
            <person name="Ito T."/>
            <person name="Fujiyama A."/>
            <person name="Inagaki F."/>
            <person name="Takami H."/>
        </authorList>
    </citation>
    <scope>NUCLEOTIDE SEQUENCE</scope>
    <source>
        <strain evidence="12">Expedition CK06-06</strain>
    </source>
</reference>
<proteinExistence type="inferred from homology"/>
<keyword evidence="8" id="KW-1133">Transmembrane helix</keyword>
<feature type="non-terminal residue" evidence="12">
    <location>
        <position position="219"/>
    </location>
</feature>
<organism evidence="12">
    <name type="scientific">marine sediment metagenome</name>
    <dbReference type="NCBI Taxonomy" id="412755"/>
    <lineage>
        <taxon>unclassified sequences</taxon>
        <taxon>metagenomes</taxon>
        <taxon>ecological metagenomes</taxon>
    </lineage>
</organism>
<feature type="compositionally biased region" description="Acidic residues" evidence="10">
    <location>
        <begin position="195"/>
        <end position="204"/>
    </location>
</feature>
<evidence type="ECO:0000256" key="9">
    <source>
        <dbReference type="ARBA" id="ARBA00023136"/>
    </source>
</evidence>
<evidence type="ECO:0000256" key="5">
    <source>
        <dbReference type="ARBA" id="ARBA00022519"/>
    </source>
</evidence>
<dbReference type="InterPro" id="IPR038072">
    <property type="entry name" value="GspK_central_sf"/>
</dbReference>
<dbReference type="AlphaFoldDB" id="X0ZG03"/>
<gene>
    <name evidence="12" type="ORF">S01H1_80378</name>
</gene>
<sequence length="219" mass="23841">MLVITALASMVAVSILFQIRADVNAARAGHSRQQAYAVALAGVQRASSVLQNGWNDMELWYDNPELFGDQLALAEGGGEQWYFTIYAHNPDDPAEVRYGLTDEGGKLNLNVASEEALAALPNMTLDQVDSLLDYRDGDSDERGEGAEQEYYSQLPCPYLIKNGPLATMEELLLVKGFNGSAVYGEDHNLNGMLETNEDDGDDSFPPDNRDGELDAGLMG</sequence>
<keyword evidence="9" id="KW-0472">Membrane</keyword>
<dbReference type="PANTHER" id="PTHR38831:SF2">
    <property type="entry name" value="TYPE II SECRETION SYSTEM PROTEIN K"/>
    <property type="match status" value="1"/>
</dbReference>
<comment type="similarity">
    <text evidence="2">Belongs to the GSP K family.</text>
</comment>
<dbReference type="EMBL" id="BARS01054276">
    <property type="protein sequence ID" value="GAG47271.1"/>
    <property type="molecule type" value="Genomic_DNA"/>
</dbReference>
<evidence type="ECO:0000256" key="4">
    <source>
        <dbReference type="ARBA" id="ARBA00022475"/>
    </source>
</evidence>
<comment type="caution">
    <text evidence="12">The sequence shown here is derived from an EMBL/GenBank/DDBJ whole genome shotgun (WGS) entry which is preliminary data.</text>
</comment>
<name>X0ZG03_9ZZZZ</name>
<dbReference type="Pfam" id="PF21687">
    <property type="entry name" value="T2SSK_1st"/>
    <property type="match status" value="1"/>
</dbReference>
<dbReference type="SUPFAM" id="SSF158544">
    <property type="entry name" value="GspK insert domain-like"/>
    <property type="match status" value="1"/>
</dbReference>
<evidence type="ECO:0000256" key="7">
    <source>
        <dbReference type="ARBA" id="ARBA00022927"/>
    </source>
</evidence>
<feature type="region of interest" description="Disordered" evidence="10">
    <location>
        <begin position="190"/>
        <end position="219"/>
    </location>
</feature>
<dbReference type="GO" id="GO:0005886">
    <property type="term" value="C:plasma membrane"/>
    <property type="evidence" value="ECO:0007669"/>
    <property type="project" value="UniProtKB-SubCell"/>
</dbReference>
<evidence type="ECO:0000256" key="1">
    <source>
        <dbReference type="ARBA" id="ARBA00004533"/>
    </source>
</evidence>
<evidence type="ECO:0000256" key="2">
    <source>
        <dbReference type="ARBA" id="ARBA00007246"/>
    </source>
</evidence>
<evidence type="ECO:0000256" key="10">
    <source>
        <dbReference type="SAM" id="MobiDB-lite"/>
    </source>
</evidence>
<keyword evidence="4" id="KW-1003">Cell membrane</keyword>
<keyword evidence="6" id="KW-0812">Transmembrane</keyword>
<keyword evidence="7" id="KW-0653">Protein transport</keyword>
<evidence type="ECO:0000313" key="12">
    <source>
        <dbReference type="EMBL" id="GAG47271.1"/>
    </source>
</evidence>
<keyword evidence="5" id="KW-0997">Cell inner membrane</keyword>
<dbReference type="PANTHER" id="PTHR38831">
    <property type="entry name" value="TYPE II SECRETION SYSTEM PROTEIN K"/>
    <property type="match status" value="1"/>
</dbReference>
<feature type="domain" description="T2SS protein K first SAM-like" evidence="11">
    <location>
        <begin position="128"/>
        <end position="181"/>
    </location>
</feature>
<comment type="subcellular location">
    <subcellularLocation>
        <location evidence="1">Cell inner membrane</location>
    </subcellularLocation>
</comment>
<keyword evidence="3" id="KW-0813">Transport</keyword>
<dbReference type="InterPro" id="IPR049031">
    <property type="entry name" value="T2SSK_SAM-like_1st"/>
</dbReference>
<dbReference type="GO" id="GO:0009306">
    <property type="term" value="P:protein secretion"/>
    <property type="evidence" value="ECO:0007669"/>
    <property type="project" value="InterPro"/>
</dbReference>
<evidence type="ECO:0000256" key="8">
    <source>
        <dbReference type="ARBA" id="ARBA00022989"/>
    </source>
</evidence>
<evidence type="ECO:0000256" key="3">
    <source>
        <dbReference type="ARBA" id="ARBA00022448"/>
    </source>
</evidence>
<dbReference type="InterPro" id="IPR005628">
    <property type="entry name" value="GspK"/>
</dbReference>